<reference evidence="1" key="1">
    <citation type="submission" date="2020-08" db="EMBL/GenBank/DDBJ databases">
        <title>Multicomponent nature underlies the extraordinary mechanical properties of spider dragline silk.</title>
        <authorList>
            <person name="Kono N."/>
            <person name="Nakamura H."/>
            <person name="Mori M."/>
            <person name="Yoshida Y."/>
            <person name="Ohtoshi R."/>
            <person name="Malay A.D."/>
            <person name="Moran D.A.P."/>
            <person name="Tomita M."/>
            <person name="Numata K."/>
            <person name="Arakawa K."/>
        </authorList>
    </citation>
    <scope>NUCLEOTIDE SEQUENCE</scope>
</reference>
<protein>
    <submittedName>
        <fullName evidence="1">Uncharacterized protein</fullName>
    </submittedName>
</protein>
<dbReference type="AlphaFoldDB" id="A0A8X6UCC9"/>
<keyword evidence="2" id="KW-1185">Reference proteome</keyword>
<sequence>MKNIILSLDAVSSNYEEKVFPLSFHSRHSQDSPIVWTSQTASSDHTFQRHLAVNPRTKTLAHRGASVPKPTALIPEKKYCVKCPLKPPSSSGSISVFCKKGDTKSSDCGKVCFKEALDEKDHDIFRRY</sequence>
<dbReference type="Proteomes" id="UP000887013">
    <property type="component" value="Unassembled WGS sequence"/>
</dbReference>
<gene>
    <name evidence="1" type="ORF">NPIL_276211</name>
</gene>
<evidence type="ECO:0000313" key="2">
    <source>
        <dbReference type="Proteomes" id="UP000887013"/>
    </source>
</evidence>
<dbReference type="EMBL" id="BMAW01026231">
    <property type="protein sequence ID" value="GFT96194.1"/>
    <property type="molecule type" value="Genomic_DNA"/>
</dbReference>
<proteinExistence type="predicted"/>
<accession>A0A8X6UCC9</accession>
<name>A0A8X6UCC9_NEPPI</name>
<evidence type="ECO:0000313" key="1">
    <source>
        <dbReference type="EMBL" id="GFT96194.1"/>
    </source>
</evidence>
<organism evidence="1 2">
    <name type="scientific">Nephila pilipes</name>
    <name type="common">Giant wood spider</name>
    <name type="synonym">Nephila maculata</name>
    <dbReference type="NCBI Taxonomy" id="299642"/>
    <lineage>
        <taxon>Eukaryota</taxon>
        <taxon>Metazoa</taxon>
        <taxon>Ecdysozoa</taxon>
        <taxon>Arthropoda</taxon>
        <taxon>Chelicerata</taxon>
        <taxon>Arachnida</taxon>
        <taxon>Araneae</taxon>
        <taxon>Araneomorphae</taxon>
        <taxon>Entelegynae</taxon>
        <taxon>Araneoidea</taxon>
        <taxon>Nephilidae</taxon>
        <taxon>Nephila</taxon>
    </lineage>
</organism>
<comment type="caution">
    <text evidence="1">The sequence shown here is derived from an EMBL/GenBank/DDBJ whole genome shotgun (WGS) entry which is preliminary data.</text>
</comment>